<reference evidence="4 5" key="1">
    <citation type="submission" date="2019-05" db="EMBL/GenBank/DDBJ databases">
        <authorList>
            <person name="Pankratov T."/>
            <person name="Grouzdev D."/>
        </authorList>
    </citation>
    <scope>NUCLEOTIDE SEQUENCE [LARGE SCALE GENOMIC DNA]</scope>
    <source>
        <strain evidence="4 5">KEBCLARHB70R</strain>
    </source>
</reference>
<comment type="similarity">
    <text evidence="1">Belongs to the 'GDXG' lipolytic enzyme family.</text>
</comment>
<dbReference type="Gene3D" id="3.40.50.1820">
    <property type="entry name" value="alpha/beta hydrolase"/>
    <property type="match status" value="1"/>
</dbReference>
<dbReference type="GO" id="GO:0016787">
    <property type="term" value="F:hydrolase activity"/>
    <property type="evidence" value="ECO:0007669"/>
    <property type="project" value="UniProtKB-KW"/>
</dbReference>
<accession>A0A5R9JAC9</accession>
<protein>
    <submittedName>
        <fullName evidence="4">Alpha/beta hydrolase</fullName>
    </submittedName>
</protein>
<dbReference type="PROSITE" id="PS01173">
    <property type="entry name" value="LIPASE_GDXG_HIS"/>
    <property type="match status" value="1"/>
</dbReference>
<name>A0A5R9JAC9_9PROT</name>
<dbReference type="PANTHER" id="PTHR48081:SF8">
    <property type="entry name" value="ALPHA_BETA HYDROLASE FOLD-3 DOMAIN-CONTAINING PROTEIN-RELATED"/>
    <property type="match status" value="1"/>
</dbReference>
<gene>
    <name evidence="4" type="ORF">FE263_10945</name>
</gene>
<dbReference type="InterPro" id="IPR002168">
    <property type="entry name" value="Lipase_GDXG_HIS_AS"/>
</dbReference>
<feature type="domain" description="Alpha/beta hydrolase fold-3" evidence="3">
    <location>
        <begin position="88"/>
        <end position="299"/>
    </location>
</feature>
<evidence type="ECO:0000313" key="4">
    <source>
        <dbReference type="EMBL" id="TLU72561.1"/>
    </source>
</evidence>
<evidence type="ECO:0000259" key="3">
    <source>
        <dbReference type="Pfam" id="PF07859"/>
    </source>
</evidence>
<dbReference type="RefSeq" id="WP_138326023.1">
    <property type="nucleotide sequence ID" value="NZ_VCDI01000003.1"/>
</dbReference>
<keyword evidence="2 4" id="KW-0378">Hydrolase</keyword>
<evidence type="ECO:0000313" key="5">
    <source>
        <dbReference type="Proteomes" id="UP000305654"/>
    </source>
</evidence>
<dbReference type="InterPro" id="IPR050300">
    <property type="entry name" value="GDXG_lipolytic_enzyme"/>
</dbReference>
<dbReference type="InterPro" id="IPR029058">
    <property type="entry name" value="AB_hydrolase_fold"/>
</dbReference>
<dbReference type="InterPro" id="IPR013094">
    <property type="entry name" value="AB_hydrolase_3"/>
</dbReference>
<comment type="caution">
    <text evidence="4">The sequence shown here is derived from an EMBL/GenBank/DDBJ whole genome shotgun (WGS) entry which is preliminary data.</text>
</comment>
<sequence>MPDPVRHAAQPAPDMIRFRDGLAVAYGRHPALHSLPVAEARAVAEAVRAPWASGGPSMHESRDLSLEHDGMALRLRVHRPRPANDGVLVYVHGGGWTLFSLDTHDRVMREYAAGTGLTVIGIDYTLVPEAVFPRQLDEVAALLRLLHGGGGEAAFGFSTAGLPLAIGGDSAGANLAMAAALTLRDTGLPDALQALLLNYAAVDPDAAGASTRLYDGPDFNLTREEMRNFWAGYLPDATDRADPRAALLRGGLHGLPPCFLAIAECDVLRDENLALAAALREAGVAVRAEQYDGMLHSFLEAVSISPTAARAFRESGDWLAGIVRHPRGLARG</sequence>
<dbReference type="Proteomes" id="UP000305654">
    <property type="component" value="Unassembled WGS sequence"/>
</dbReference>
<proteinExistence type="inferred from homology"/>
<organism evidence="4 5">
    <name type="scientific">Lichenicoccus roseus</name>
    <dbReference type="NCBI Taxonomy" id="2683649"/>
    <lineage>
        <taxon>Bacteria</taxon>
        <taxon>Pseudomonadati</taxon>
        <taxon>Pseudomonadota</taxon>
        <taxon>Alphaproteobacteria</taxon>
        <taxon>Acetobacterales</taxon>
        <taxon>Acetobacteraceae</taxon>
        <taxon>Lichenicoccus</taxon>
    </lineage>
</organism>
<dbReference type="SUPFAM" id="SSF53474">
    <property type="entry name" value="alpha/beta-Hydrolases"/>
    <property type="match status" value="1"/>
</dbReference>
<dbReference type="OrthoDB" id="9806180at2"/>
<dbReference type="AlphaFoldDB" id="A0A5R9JAC9"/>
<evidence type="ECO:0000256" key="1">
    <source>
        <dbReference type="ARBA" id="ARBA00010515"/>
    </source>
</evidence>
<dbReference type="Pfam" id="PF07859">
    <property type="entry name" value="Abhydrolase_3"/>
    <property type="match status" value="1"/>
</dbReference>
<dbReference type="PANTHER" id="PTHR48081">
    <property type="entry name" value="AB HYDROLASE SUPERFAMILY PROTEIN C4A8.06C"/>
    <property type="match status" value="1"/>
</dbReference>
<evidence type="ECO:0000256" key="2">
    <source>
        <dbReference type="ARBA" id="ARBA00022801"/>
    </source>
</evidence>
<dbReference type="EMBL" id="VCDI01000003">
    <property type="protein sequence ID" value="TLU72561.1"/>
    <property type="molecule type" value="Genomic_DNA"/>
</dbReference>
<keyword evidence="5" id="KW-1185">Reference proteome</keyword>